<keyword evidence="1" id="KW-0812">Transmembrane</keyword>
<keyword evidence="1" id="KW-1133">Transmembrane helix</keyword>
<reference evidence="2" key="4">
    <citation type="submission" date="2025-09" db="UniProtKB">
        <authorList>
            <consortium name="Ensembl"/>
        </authorList>
    </citation>
    <scope>IDENTIFICATION</scope>
    <source>
        <strain evidence="2">17573</strain>
    </source>
</reference>
<evidence type="ECO:0000256" key="1">
    <source>
        <dbReference type="SAM" id="Phobius"/>
    </source>
</evidence>
<reference evidence="3" key="1">
    <citation type="journal article" date="2007" name="Science">
        <title>Evolutionary and biomedical insights from the rhesus macaque genome.</title>
        <authorList>
            <person name="Gibbs R.A."/>
            <person name="Rogers J."/>
            <person name="Katze M.G."/>
            <person name="Bumgarner R."/>
            <person name="Weinstock G.M."/>
            <person name="Mardis E.R."/>
            <person name="Remington K.A."/>
            <person name="Strausberg R.L."/>
            <person name="Venter J.C."/>
            <person name="Wilson R.K."/>
            <person name="Batzer M.A."/>
            <person name="Bustamante C.D."/>
            <person name="Eichler E.E."/>
            <person name="Hahn M.W."/>
            <person name="Hardison R.C."/>
            <person name="Makova K.D."/>
            <person name="Miller W."/>
            <person name="Milosavljevic A."/>
            <person name="Palermo R.E."/>
            <person name="Siepel A."/>
            <person name="Sikela J.M."/>
            <person name="Attaway T."/>
            <person name="Bell S."/>
            <person name="Bernard K.E."/>
            <person name="Buhay C.J."/>
            <person name="Chandrabose M.N."/>
            <person name="Dao M."/>
            <person name="Davis C."/>
            <person name="Delehaunty K.D."/>
            <person name="Ding Y."/>
            <person name="Dinh H.H."/>
            <person name="Dugan-Rocha S."/>
            <person name="Fulton L.A."/>
            <person name="Gabisi R.A."/>
            <person name="Garner T.T."/>
            <person name="Godfrey J."/>
            <person name="Hawes A.C."/>
            <person name="Hernandez J."/>
            <person name="Hines S."/>
            <person name="Holder M."/>
            <person name="Hume J."/>
            <person name="Jhangiani S.N."/>
            <person name="Joshi V."/>
            <person name="Khan Z.M."/>
            <person name="Kirkness E.F."/>
            <person name="Cree A."/>
            <person name="Fowler R.G."/>
            <person name="Lee S."/>
            <person name="Lewis L.R."/>
            <person name="Li Z."/>
            <person name="Liu Y.-S."/>
            <person name="Moore S.M."/>
            <person name="Muzny D."/>
            <person name="Nazareth L.V."/>
            <person name="Ngo D.N."/>
            <person name="Okwuonu G.O."/>
            <person name="Pai G."/>
            <person name="Parker D."/>
            <person name="Paul H.A."/>
            <person name="Pfannkoch C."/>
            <person name="Pohl C.S."/>
            <person name="Rogers Y.-H.C."/>
            <person name="Ruiz S.J."/>
            <person name="Sabo A."/>
            <person name="Santibanez J."/>
            <person name="Schneider B.W."/>
            <person name="Smith S.M."/>
            <person name="Sodergren E."/>
            <person name="Svatek A.F."/>
            <person name="Utterback T.R."/>
            <person name="Vattathil S."/>
            <person name="Warren W."/>
            <person name="White C.S."/>
            <person name="Chinwalla A.T."/>
            <person name="Feng Y."/>
            <person name="Halpern A.L."/>
            <person name="Hillier L.W."/>
            <person name="Huang X."/>
            <person name="Minx P."/>
            <person name="Nelson J.O."/>
            <person name="Pepin K.H."/>
            <person name="Qin X."/>
            <person name="Sutton G.G."/>
            <person name="Venter E."/>
            <person name="Walenz B.P."/>
            <person name="Wallis J.W."/>
            <person name="Worley K.C."/>
            <person name="Yang S.-P."/>
            <person name="Jones S.M."/>
            <person name="Marra M.A."/>
            <person name="Rocchi M."/>
            <person name="Schein J.E."/>
            <person name="Baertsch R."/>
            <person name="Clarke L."/>
            <person name="Csuros M."/>
            <person name="Glasscock J."/>
            <person name="Harris R.A."/>
            <person name="Havlak P."/>
            <person name="Jackson A.R."/>
            <person name="Jiang H."/>
            <person name="Liu Y."/>
            <person name="Messina D.N."/>
            <person name="Shen Y."/>
            <person name="Song H.X.-Z."/>
            <person name="Wylie T."/>
            <person name="Zhang L."/>
            <person name="Birney E."/>
            <person name="Han K."/>
            <person name="Konkel M.K."/>
            <person name="Lee J."/>
            <person name="Smit A.F.A."/>
            <person name="Ullmer B."/>
            <person name="Wang H."/>
            <person name="Xing J."/>
            <person name="Burhans R."/>
            <person name="Cheng Z."/>
            <person name="Karro J.E."/>
            <person name="Ma J."/>
            <person name="Raney B."/>
            <person name="She X."/>
            <person name="Cox M.J."/>
            <person name="Demuth J.P."/>
            <person name="Dumas L.J."/>
            <person name="Han S.-G."/>
            <person name="Hopkins J."/>
            <person name="Karimpour-Fard A."/>
            <person name="Kim Y.H."/>
            <person name="Pollack J.R."/>
            <person name="Vinar T."/>
            <person name="Addo-Quaye C."/>
            <person name="Degenhardt J."/>
            <person name="Denby A."/>
            <person name="Hubisz M.J."/>
            <person name="Indap A."/>
            <person name="Kosiol C."/>
            <person name="Lahn B.T."/>
            <person name="Lawson H.A."/>
            <person name="Marklein A."/>
            <person name="Nielsen R."/>
            <person name="Vallender E.J."/>
            <person name="Clark A.G."/>
            <person name="Ferguson B."/>
            <person name="Hernandez R.D."/>
            <person name="Hirani K."/>
            <person name="Kehrer-Sawatzki H."/>
            <person name="Kolb J."/>
            <person name="Patil S."/>
            <person name="Pu L.-L."/>
            <person name="Ren Y."/>
            <person name="Smith D.G."/>
            <person name="Wheeler D.A."/>
            <person name="Schenck I."/>
            <person name="Ball E.V."/>
            <person name="Chen R."/>
            <person name="Cooper D.N."/>
            <person name="Giardine B."/>
            <person name="Hsu F."/>
            <person name="Kent W.J."/>
            <person name="Lesk A."/>
            <person name="Nelson D.L."/>
            <person name="O'brien W.E."/>
            <person name="Pruefer K."/>
            <person name="Stenson P.D."/>
            <person name="Wallace J.C."/>
            <person name="Ke H."/>
            <person name="Liu X.-M."/>
            <person name="Wang P."/>
            <person name="Xiang A.P."/>
            <person name="Yang F."/>
            <person name="Barber G.P."/>
            <person name="Haussler D."/>
            <person name="Karolchik D."/>
            <person name="Kern A.D."/>
            <person name="Kuhn R.M."/>
            <person name="Smith K.E."/>
            <person name="Zwieg A.S."/>
        </authorList>
    </citation>
    <scope>NUCLEOTIDE SEQUENCE [LARGE SCALE GENOMIC DNA]</scope>
    <source>
        <strain evidence="3">17573</strain>
    </source>
</reference>
<keyword evidence="3" id="KW-1185">Reference proteome</keyword>
<feature type="transmembrane region" description="Helical" evidence="1">
    <location>
        <begin position="33"/>
        <end position="57"/>
    </location>
</feature>
<accession>A0A5F7ZCR4</accession>
<reference evidence="2" key="2">
    <citation type="submission" date="2019-01" db="EMBL/GenBank/DDBJ databases">
        <authorList>
            <person name="Graves T."/>
            <person name="Eichler E.E."/>
            <person name="Wilson R.K."/>
        </authorList>
    </citation>
    <scope>NUCLEOTIDE SEQUENCE [LARGE SCALE GENOMIC DNA]</scope>
    <source>
        <strain evidence="2">17573</strain>
    </source>
</reference>
<protein>
    <submittedName>
        <fullName evidence="2">Uncharacterized protein</fullName>
    </submittedName>
</protein>
<dbReference type="Bgee" id="ENSMMUG00000062065">
    <property type="expression patterns" value="Expressed in adipose tissue and 10 other cell types or tissues"/>
</dbReference>
<name>A0A5F7ZCR4_MACMU</name>
<dbReference type="VEuPathDB" id="HostDB:ENSMMUG00000062065"/>
<dbReference type="Proteomes" id="UP000006718">
    <property type="component" value="Chromosome 4"/>
</dbReference>
<organism evidence="2 3">
    <name type="scientific">Macaca mulatta</name>
    <name type="common">Rhesus macaque</name>
    <dbReference type="NCBI Taxonomy" id="9544"/>
    <lineage>
        <taxon>Eukaryota</taxon>
        <taxon>Metazoa</taxon>
        <taxon>Chordata</taxon>
        <taxon>Craniata</taxon>
        <taxon>Vertebrata</taxon>
        <taxon>Euteleostomi</taxon>
        <taxon>Mammalia</taxon>
        <taxon>Eutheria</taxon>
        <taxon>Euarchontoglires</taxon>
        <taxon>Primates</taxon>
        <taxon>Haplorrhini</taxon>
        <taxon>Catarrhini</taxon>
        <taxon>Cercopithecidae</taxon>
        <taxon>Cercopithecinae</taxon>
        <taxon>Macaca</taxon>
    </lineage>
</organism>
<dbReference type="InParanoid" id="A0A5F7ZCR4"/>
<evidence type="ECO:0000313" key="2">
    <source>
        <dbReference type="Ensembl" id="ENSMMUP00000063403.1"/>
    </source>
</evidence>
<evidence type="ECO:0000313" key="3">
    <source>
        <dbReference type="Proteomes" id="UP000006718"/>
    </source>
</evidence>
<proteinExistence type="predicted"/>
<dbReference type="AlphaFoldDB" id="A0A5F7ZCR4"/>
<sequence length="81" mass="8998">GSEGGDHSVINLSLLSILKLWDHHHIQRNLQSLMYYIFQYILFSGQFVHGSAGVLILTAIEKHFQGSVFSSIGLCVGFYAS</sequence>
<reference evidence="2" key="3">
    <citation type="submission" date="2025-08" db="UniProtKB">
        <authorList>
            <consortium name="Ensembl"/>
        </authorList>
    </citation>
    <scope>IDENTIFICATION</scope>
    <source>
        <strain evidence="2">17573</strain>
    </source>
</reference>
<keyword evidence="1" id="KW-0472">Membrane</keyword>
<dbReference type="Ensembl" id="ENSMMUT00000098649.1">
    <property type="protein sequence ID" value="ENSMMUP00000063403.1"/>
    <property type="gene ID" value="ENSMMUG00000062065.1"/>
</dbReference>